<keyword evidence="1" id="KW-0812">Transmembrane</keyword>
<feature type="transmembrane region" description="Helical" evidence="1">
    <location>
        <begin position="26"/>
        <end position="46"/>
    </location>
</feature>
<protein>
    <submittedName>
        <fullName evidence="2">Uncharacterized protein</fullName>
    </submittedName>
</protein>
<comment type="caution">
    <text evidence="2">The sequence shown here is derived from an EMBL/GenBank/DDBJ whole genome shotgun (WGS) entry which is preliminary data.</text>
</comment>
<evidence type="ECO:0000256" key="1">
    <source>
        <dbReference type="SAM" id="Phobius"/>
    </source>
</evidence>
<keyword evidence="1" id="KW-1133">Transmembrane helix</keyword>
<keyword evidence="3" id="KW-1185">Reference proteome</keyword>
<evidence type="ECO:0000313" key="2">
    <source>
        <dbReference type="EMBL" id="MER6980539.1"/>
    </source>
</evidence>
<keyword evidence="1" id="KW-0472">Membrane</keyword>
<proteinExistence type="predicted"/>
<gene>
    <name evidence="2" type="ORF">ABT317_27105</name>
</gene>
<reference evidence="2 3" key="1">
    <citation type="submission" date="2024-06" db="EMBL/GenBank/DDBJ databases">
        <title>The Natural Products Discovery Center: Release of the First 8490 Sequenced Strains for Exploring Actinobacteria Biosynthetic Diversity.</title>
        <authorList>
            <person name="Kalkreuter E."/>
            <person name="Kautsar S.A."/>
            <person name="Yang D."/>
            <person name="Bader C.D."/>
            <person name="Teijaro C.N."/>
            <person name="Fluegel L."/>
            <person name="Davis C.M."/>
            <person name="Simpson J.R."/>
            <person name="Lauterbach L."/>
            <person name="Steele A.D."/>
            <person name="Gui C."/>
            <person name="Meng S."/>
            <person name="Li G."/>
            <person name="Viehrig K."/>
            <person name="Ye F."/>
            <person name="Su P."/>
            <person name="Kiefer A.F."/>
            <person name="Nichols A."/>
            <person name="Cepeda A.J."/>
            <person name="Yan W."/>
            <person name="Fan B."/>
            <person name="Jiang Y."/>
            <person name="Adhikari A."/>
            <person name="Zheng C.-J."/>
            <person name="Schuster L."/>
            <person name="Cowan T.M."/>
            <person name="Smanski M.J."/>
            <person name="Chevrette M.G."/>
            <person name="De Carvalho L.P.S."/>
            <person name="Shen B."/>
        </authorList>
    </citation>
    <scope>NUCLEOTIDE SEQUENCE [LARGE SCALE GENOMIC DNA]</scope>
    <source>
        <strain evidence="2 3">NPDC000634</strain>
    </source>
</reference>
<accession>A0ABV1W8L3</accession>
<feature type="non-terminal residue" evidence="2">
    <location>
        <position position="1"/>
    </location>
</feature>
<evidence type="ECO:0000313" key="3">
    <source>
        <dbReference type="Proteomes" id="UP001458415"/>
    </source>
</evidence>
<organism evidence="2 3">
    <name type="scientific">Streptomyces carpinensis</name>
    <dbReference type="NCBI Taxonomy" id="66369"/>
    <lineage>
        <taxon>Bacteria</taxon>
        <taxon>Bacillati</taxon>
        <taxon>Actinomycetota</taxon>
        <taxon>Actinomycetes</taxon>
        <taxon>Kitasatosporales</taxon>
        <taxon>Streptomycetaceae</taxon>
        <taxon>Streptomyces</taxon>
    </lineage>
</organism>
<dbReference type="EMBL" id="JBEPCU010000570">
    <property type="protein sequence ID" value="MER6980539.1"/>
    <property type="molecule type" value="Genomic_DNA"/>
</dbReference>
<sequence length="65" mass="6611">LTLAAIGLALPPSPLGPVLGLTALPAVYYLLLTAVLVLYGVGLVAARARYERRRGSAPASVGRPG</sequence>
<name>A0ABV1W8L3_9ACTN</name>
<dbReference type="Proteomes" id="UP001458415">
    <property type="component" value="Unassembled WGS sequence"/>
</dbReference>